<reference evidence="3 4" key="1">
    <citation type="submission" date="2019-04" db="EMBL/GenBank/DDBJ databases">
        <title>Microbes associate with the intestines of laboratory mice.</title>
        <authorList>
            <person name="Navarre W."/>
            <person name="Wong E."/>
            <person name="Huang K."/>
            <person name="Tropini C."/>
            <person name="Ng K."/>
            <person name="Yu B."/>
        </authorList>
    </citation>
    <scope>NUCLEOTIDE SEQUENCE [LARGE SCALE GENOMIC DNA]</scope>
    <source>
        <strain evidence="3 4">NM50_B9-20</strain>
    </source>
</reference>
<protein>
    <submittedName>
        <fullName evidence="3">VWA domain-containing protein</fullName>
    </submittedName>
</protein>
<evidence type="ECO:0000313" key="4">
    <source>
        <dbReference type="Proteomes" id="UP000306888"/>
    </source>
</evidence>
<gene>
    <name evidence="3" type="ORF">E5347_10570</name>
</gene>
<evidence type="ECO:0000259" key="2">
    <source>
        <dbReference type="PROSITE" id="PS50234"/>
    </source>
</evidence>
<keyword evidence="4" id="KW-1185">Reference proteome</keyword>
<feature type="signal peptide" evidence="1">
    <location>
        <begin position="1"/>
        <end position="32"/>
    </location>
</feature>
<dbReference type="InterPro" id="IPR051266">
    <property type="entry name" value="CLCR"/>
</dbReference>
<name>A0A4S2DJ15_9CLOT</name>
<accession>A0A4S2DJ15</accession>
<dbReference type="SUPFAM" id="SSF53300">
    <property type="entry name" value="vWA-like"/>
    <property type="match status" value="1"/>
</dbReference>
<organism evidence="3 4">
    <name type="scientific">Clostridium sartagoforme</name>
    <dbReference type="NCBI Taxonomy" id="84031"/>
    <lineage>
        <taxon>Bacteria</taxon>
        <taxon>Bacillati</taxon>
        <taxon>Bacillota</taxon>
        <taxon>Clostridia</taxon>
        <taxon>Eubacteriales</taxon>
        <taxon>Clostridiaceae</taxon>
        <taxon>Clostridium</taxon>
    </lineage>
</organism>
<evidence type="ECO:0000256" key="1">
    <source>
        <dbReference type="SAM" id="SignalP"/>
    </source>
</evidence>
<keyword evidence="1" id="KW-0732">Signal</keyword>
<dbReference type="PANTHER" id="PTHR10579">
    <property type="entry name" value="CALCIUM-ACTIVATED CHLORIDE CHANNEL REGULATOR"/>
    <property type="match status" value="1"/>
</dbReference>
<dbReference type="Pfam" id="PF13519">
    <property type="entry name" value="VWA_2"/>
    <property type="match status" value="1"/>
</dbReference>
<evidence type="ECO:0000313" key="3">
    <source>
        <dbReference type="EMBL" id="TGY42169.1"/>
    </source>
</evidence>
<dbReference type="InterPro" id="IPR002035">
    <property type="entry name" value="VWF_A"/>
</dbReference>
<dbReference type="Gene3D" id="3.40.50.410">
    <property type="entry name" value="von Willebrand factor, type A domain"/>
    <property type="match status" value="1"/>
</dbReference>
<sequence length="624" mass="69850">MFKNKKNKIISFLTCFLFIVSLISIKASNVKADDVVKTEPSFELRYTVGEPAGIDNTIRVKGIVNNDITIRGEVTALPFEVDYPLKELVLVLDVSESMHESVKGSSDNCKIDKNGICTTKGHNNAKNHPSQYQFSKIYKLREAAKAFVEKFKTTNNLKIAVISYNSKAEILSKGFIESSKTADLIESIDKLSAGQGTNTGEGLRKALYLLNKDNTKANKSIVLMSDGLPTYSTVITKNLIVGEDKNQIPNYFKDITVENGGVIWNTGSGLSDVYGYDLNYAKEIAKINKTNNYNAYSIGYGLNDSGNRNLKAIHKEMIQLPSENPNIEIDENLGYYEANDKVVDNKPNNNYAIDSVFQKIANDLEEKYTLIDTNLELESINKDFTLNIAGNKVALEDLTYTKDDNNSNPNKILYNGNKVSFTYNINGKEDKLNQKLYESISINYRWKDESRKADLKKYLVVDLFTEAERLEHGLYNGFINGKPSIDEHGENNSFNVTPGATYTFGSTFILNVNNIDIKLDVDKNIEVNDEEMKIYKIVNNKLVELTTSEITKDASIVNRYNIKLNGLSDGITNKAEILVAYRGLVNTEVPNKTVLSNNIIISNSSKAVYMGTLSDDEPRLPDLF</sequence>
<dbReference type="SMART" id="SM00327">
    <property type="entry name" value="VWA"/>
    <property type="match status" value="1"/>
</dbReference>
<dbReference type="RefSeq" id="WP_136007166.1">
    <property type="nucleotide sequence ID" value="NZ_SRYR01000004.1"/>
</dbReference>
<comment type="caution">
    <text evidence="3">The sequence shown here is derived from an EMBL/GenBank/DDBJ whole genome shotgun (WGS) entry which is preliminary data.</text>
</comment>
<feature type="chain" id="PRO_5020458183" evidence="1">
    <location>
        <begin position="33"/>
        <end position="624"/>
    </location>
</feature>
<dbReference type="Proteomes" id="UP000306888">
    <property type="component" value="Unassembled WGS sequence"/>
</dbReference>
<dbReference type="CDD" id="cd00198">
    <property type="entry name" value="vWFA"/>
    <property type="match status" value="1"/>
</dbReference>
<proteinExistence type="predicted"/>
<dbReference type="InterPro" id="IPR036465">
    <property type="entry name" value="vWFA_dom_sf"/>
</dbReference>
<dbReference type="OrthoDB" id="1656124at2"/>
<dbReference type="EMBL" id="SRYR01000004">
    <property type="protein sequence ID" value="TGY42169.1"/>
    <property type="molecule type" value="Genomic_DNA"/>
</dbReference>
<dbReference type="PROSITE" id="PS50234">
    <property type="entry name" value="VWFA"/>
    <property type="match status" value="1"/>
</dbReference>
<feature type="domain" description="VWFA" evidence="2">
    <location>
        <begin position="87"/>
        <end position="360"/>
    </location>
</feature>
<dbReference type="AlphaFoldDB" id="A0A4S2DJ15"/>
<dbReference type="PANTHER" id="PTHR10579:SF43">
    <property type="entry name" value="ZINC FINGER (C3HC4-TYPE RING FINGER) FAMILY PROTEIN"/>
    <property type="match status" value="1"/>
</dbReference>